<dbReference type="eggNOG" id="COG0596">
    <property type="taxonomic scope" value="Bacteria"/>
</dbReference>
<keyword evidence="3" id="KW-1185">Reference proteome</keyword>
<protein>
    <submittedName>
        <fullName evidence="2">Alpha/beta hydrolase fold protein</fullName>
    </submittedName>
</protein>
<dbReference type="SUPFAM" id="SSF53474">
    <property type="entry name" value="alpha/beta-Hydrolases"/>
    <property type="match status" value="1"/>
</dbReference>
<feature type="domain" description="AB hydrolase-1" evidence="1">
    <location>
        <begin position="25"/>
        <end position="199"/>
    </location>
</feature>
<dbReference type="InterPro" id="IPR029058">
    <property type="entry name" value="AB_hydrolase_fold"/>
</dbReference>
<dbReference type="InterPro" id="IPR000639">
    <property type="entry name" value="Epox_hydrolase-like"/>
</dbReference>
<evidence type="ECO:0000259" key="1">
    <source>
        <dbReference type="Pfam" id="PF00561"/>
    </source>
</evidence>
<reference evidence="3" key="1">
    <citation type="journal article" date="2011" name="MBio">
        <title>Novel metabolic attributes of the genus Cyanothece, comprising a group of unicellular nitrogen-fixing Cyanobacteria.</title>
        <authorList>
            <person name="Bandyopadhyay A."/>
            <person name="Elvitigala T."/>
            <person name="Welsh E."/>
            <person name="Stockel J."/>
            <person name="Liberton M."/>
            <person name="Min H."/>
            <person name="Sherman L.A."/>
            <person name="Pakrasi H.B."/>
        </authorList>
    </citation>
    <scope>NUCLEOTIDE SEQUENCE [LARGE SCALE GENOMIC DNA]</scope>
    <source>
        <strain evidence="3">PCC 8801</strain>
    </source>
</reference>
<evidence type="ECO:0000313" key="2">
    <source>
        <dbReference type="EMBL" id="ACK67932.1"/>
    </source>
</evidence>
<dbReference type="PRINTS" id="PR00111">
    <property type="entry name" value="ABHYDROLASE"/>
</dbReference>
<dbReference type="GO" id="GO:0046464">
    <property type="term" value="P:acylglycerol catabolic process"/>
    <property type="evidence" value="ECO:0007669"/>
    <property type="project" value="TreeGrafter"/>
</dbReference>
<keyword evidence="2" id="KW-0378">Hydrolase</keyword>
<dbReference type="OrthoDB" id="9775557at2"/>
<dbReference type="GO" id="GO:0016020">
    <property type="term" value="C:membrane"/>
    <property type="evidence" value="ECO:0007669"/>
    <property type="project" value="TreeGrafter"/>
</dbReference>
<accession>B7K5A6</accession>
<dbReference type="GO" id="GO:0047372">
    <property type="term" value="F:monoacylglycerol lipase activity"/>
    <property type="evidence" value="ECO:0007669"/>
    <property type="project" value="TreeGrafter"/>
</dbReference>
<dbReference type="KEGG" id="cyp:PCC8801_3993"/>
<dbReference type="HOGENOM" id="CLU_020336_13_5_3"/>
<dbReference type="AlphaFoldDB" id="B7K5A6"/>
<dbReference type="EMBL" id="CP001287">
    <property type="protein sequence ID" value="ACK67932.1"/>
    <property type="molecule type" value="Genomic_DNA"/>
</dbReference>
<sequence length="280" mass="32488">MFVRKTVNLETIQLSYLEWHQGQEPLLLLHGLADHGLVWSSLGDDLGSDYHIIAPDLRGHGDSSKPKTGYKFTNYIEDLDRLMSYLGWTSAHILGHSWSAKLAAIWATQQPHRFKSLILIDPFFINKMPSLFKITFPVLYQVLPFLKLMGPFENYEIAETFARQLKQYQGWTPLQEQVFKFAMEPKSGGQWGSKFVIQARNEIFEDVMKCAGLTQPIEIPTLFIKPQKGLNRTQWQLNPYQTYLKNLQIKEVPGNHWAFLVKPEPFNQTLKEFLEKTRES</sequence>
<dbReference type="InterPro" id="IPR050266">
    <property type="entry name" value="AB_hydrolase_sf"/>
</dbReference>
<dbReference type="Proteomes" id="UP000008204">
    <property type="component" value="Chromosome"/>
</dbReference>
<organism evidence="2 3">
    <name type="scientific">Rippkaea orientalis (strain PCC 8801 / RF-1)</name>
    <name type="common">Cyanothece sp. (strain PCC 8801)</name>
    <dbReference type="NCBI Taxonomy" id="41431"/>
    <lineage>
        <taxon>Bacteria</taxon>
        <taxon>Bacillati</taxon>
        <taxon>Cyanobacteriota</taxon>
        <taxon>Cyanophyceae</taxon>
        <taxon>Oscillatoriophycideae</taxon>
        <taxon>Chroococcales</taxon>
        <taxon>Aphanothecaceae</taxon>
        <taxon>Rippkaea</taxon>
        <taxon>Rippkaea orientalis</taxon>
    </lineage>
</organism>
<name>B7K5A6_RIPO1</name>
<dbReference type="PANTHER" id="PTHR43798:SF33">
    <property type="entry name" value="HYDROLASE, PUTATIVE (AFU_ORTHOLOGUE AFUA_2G14860)-RELATED"/>
    <property type="match status" value="1"/>
</dbReference>
<dbReference type="STRING" id="41431.PCC8801_3993"/>
<gene>
    <name evidence="2" type="ordered locus">PCC8801_3993</name>
</gene>
<dbReference type="PRINTS" id="PR00412">
    <property type="entry name" value="EPOXHYDRLASE"/>
</dbReference>
<evidence type="ECO:0000313" key="3">
    <source>
        <dbReference type="Proteomes" id="UP000008204"/>
    </source>
</evidence>
<dbReference type="Pfam" id="PF00561">
    <property type="entry name" value="Abhydrolase_1"/>
    <property type="match status" value="1"/>
</dbReference>
<dbReference type="PANTHER" id="PTHR43798">
    <property type="entry name" value="MONOACYLGLYCEROL LIPASE"/>
    <property type="match status" value="1"/>
</dbReference>
<proteinExistence type="predicted"/>
<dbReference type="InterPro" id="IPR000073">
    <property type="entry name" value="AB_hydrolase_1"/>
</dbReference>
<dbReference type="Gene3D" id="3.40.50.1820">
    <property type="entry name" value="alpha/beta hydrolase"/>
    <property type="match status" value="1"/>
</dbReference>
<dbReference type="RefSeq" id="WP_012597186.1">
    <property type="nucleotide sequence ID" value="NC_011726.1"/>
</dbReference>